<dbReference type="InterPro" id="IPR029063">
    <property type="entry name" value="SAM-dependent_MTases_sf"/>
</dbReference>
<evidence type="ECO:0000259" key="6">
    <source>
        <dbReference type="Pfam" id="PF07669"/>
    </source>
</evidence>
<dbReference type="EMBL" id="CP002551">
    <property type="protein sequence ID" value="ADZ09783.1"/>
    <property type="molecule type" value="Genomic_DNA"/>
</dbReference>
<dbReference type="Proteomes" id="UP000007490">
    <property type="component" value="Chromosome"/>
</dbReference>
<dbReference type="InterPro" id="IPR011639">
    <property type="entry name" value="MethylTrfase_TaqI-like_dom"/>
</dbReference>
<protein>
    <recommendedName>
        <fullName evidence="1">site-specific DNA-methyltransferase (adenine-specific)</fullName>
        <ecNumber evidence="1">2.1.1.72</ecNumber>
    </recommendedName>
</protein>
<dbReference type="Pfam" id="PF07669">
    <property type="entry name" value="Eco57I"/>
    <property type="match status" value="1"/>
</dbReference>
<dbReference type="KEGG" id="mel:Metbo_1556"/>
<dbReference type="AlphaFoldDB" id="F0T8V5"/>
<dbReference type="OrthoDB" id="70888at2157"/>
<dbReference type="GO" id="GO:0003676">
    <property type="term" value="F:nucleic acid binding"/>
    <property type="evidence" value="ECO:0007669"/>
    <property type="project" value="InterPro"/>
</dbReference>
<dbReference type="GeneID" id="10278012"/>
<keyword evidence="2" id="KW-0489">Methyltransferase</keyword>
<dbReference type="REBASE" id="66882">
    <property type="entry name" value="Msp21ORF1556P"/>
</dbReference>
<dbReference type="GO" id="GO:0006304">
    <property type="term" value="P:DNA modification"/>
    <property type="evidence" value="ECO:0007669"/>
    <property type="project" value="InterPro"/>
</dbReference>
<evidence type="ECO:0000313" key="7">
    <source>
        <dbReference type="EMBL" id="ADZ09783.1"/>
    </source>
</evidence>
<dbReference type="PRINTS" id="PR00507">
    <property type="entry name" value="N12N6MTFRASE"/>
</dbReference>
<dbReference type="eggNOG" id="arCOG04814">
    <property type="taxonomic scope" value="Archaea"/>
</dbReference>
<gene>
    <name evidence="7" type="ordered locus">Metbo_1556</name>
</gene>
<dbReference type="PROSITE" id="PS00092">
    <property type="entry name" value="N6_MTASE"/>
    <property type="match status" value="1"/>
</dbReference>
<dbReference type="InterPro" id="IPR050953">
    <property type="entry name" value="N4_N6_ade-DNA_methylase"/>
</dbReference>
<dbReference type="PANTHER" id="PTHR33841:SF1">
    <property type="entry name" value="DNA METHYLTRANSFERASE A"/>
    <property type="match status" value="1"/>
</dbReference>
<name>F0T8V5_METLA</name>
<evidence type="ECO:0000256" key="1">
    <source>
        <dbReference type="ARBA" id="ARBA00011900"/>
    </source>
</evidence>
<evidence type="ECO:0000313" key="8">
    <source>
        <dbReference type="Proteomes" id="UP000007490"/>
    </source>
</evidence>
<dbReference type="STRING" id="877455.Metbo_1556"/>
<sequence>MTKYNLEYLQNRLGTFNKDFKYPNKRILGSNLIYIETQTKKELNECIDKIKDKMNPGYIWGYVNSTESTYVTRAFGENQIFTYNPEVFKNRTEYVKGKQKVLNNLTEDSINELFDQKIVFNHFYEKLWYLRIDLGKEIRDQNNLSDNESLMAAQHIIDRILFTYFICGKKLLNVNGKEPISGQKLFTNIISRMPDPWRCLKTLFFRNFAKNGTQKLKIGSKDYIQTRYLNGGLFRPKIIEGISEEELIIKYTKKQWQDLFEPLNKYTWIIEDEIMDYYGEYEGNLTPEIIGHIYEKFVITMVKLDEIKLEELKISDKGELLKGNKEIGAYYTEEYITDFISQNTIKPKLFDQLGIVEKIDFDDFVNAYSSEVLEEALGILDKMTICDPACGSGAFLIKSGEILLEYKSKINKKLKNKNMDLYNLKKYIIINNLYGVDIQEGAIEICKLRLWLWLISSSKNQKFEPLPNIEYNFIIGNSLMGWAKEKLGQNLLVKIDESVLNSIESLNINNEIGFNQIKENLQNNDIQSYAEVISFLKNIYSYSTDEEAEKLKDIIESIKKFIYKEVDRIYFDSIESKGRINFVDYENFNPFHWKVDFNKIFKDGGFDIVIGNPPYGFRGVLTAQEKKIFRKNLEISFPTGDIAELFFKRGLNALVKPNGYFSFIIPKKSIYGESWGELREYLRNYYTFFFSDAGKAFTDVKLEMIVFGLVNKLERNRNIEIWYFNQSQNIAKTLGEVVDSNNGSEPFYIYSLNRNAEIYDLLKEYKTLNDFDTRISMGQSNITKYMLNERENKEDIPILKGKDISQYQIRNLHYLPYSNVEKEYLIPKLIIQKIVSHIKNPFPHIQLMGIVDKKGIFNIHDTAVLYKSEKINLESMLLLMNSKIISWFLYNFTYDRAIRTMDMIAYYANQIPIPTNLENYNNELEIICDYLLFLNQTALNKEIGDFFKNEIIDTLFYELYFDKKIKEKRIYFDSEETLMKLVSNYLKTVEFDEWESLYLNKLLNSKFSLKNQLKLEKISKINLEIIQDVSENIKHDVNIQRKIEKIRSMSWVKLIEEGI</sequence>
<keyword evidence="8" id="KW-1185">Reference proteome</keyword>
<feature type="domain" description="Type II methyltransferase M.TaqI-like" evidence="6">
    <location>
        <begin position="431"/>
        <end position="685"/>
    </location>
</feature>
<organism evidence="7 8">
    <name type="scientific">Methanobacterium lacus (strain AL-21)</name>
    <dbReference type="NCBI Taxonomy" id="877455"/>
    <lineage>
        <taxon>Archaea</taxon>
        <taxon>Methanobacteriati</taxon>
        <taxon>Methanobacteriota</taxon>
        <taxon>Methanomada group</taxon>
        <taxon>Methanobacteria</taxon>
        <taxon>Methanobacteriales</taxon>
        <taxon>Methanobacteriaceae</taxon>
        <taxon>Methanobacterium</taxon>
    </lineage>
</organism>
<keyword evidence="4" id="KW-0949">S-adenosyl-L-methionine</keyword>
<dbReference type="HOGENOM" id="CLU_270280_0_0_2"/>
<dbReference type="SUPFAM" id="SSF53335">
    <property type="entry name" value="S-adenosyl-L-methionine-dependent methyltransferases"/>
    <property type="match status" value="1"/>
</dbReference>
<dbReference type="InterPro" id="IPR002052">
    <property type="entry name" value="DNA_methylase_N6_adenine_CS"/>
</dbReference>
<dbReference type="GO" id="GO:0009007">
    <property type="term" value="F:site-specific DNA-methyltransferase (adenine-specific) activity"/>
    <property type="evidence" value="ECO:0007669"/>
    <property type="project" value="UniProtKB-EC"/>
</dbReference>
<evidence type="ECO:0000256" key="2">
    <source>
        <dbReference type="ARBA" id="ARBA00022603"/>
    </source>
</evidence>
<dbReference type="Gene3D" id="3.40.50.150">
    <property type="entry name" value="Vaccinia Virus protein VP39"/>
    <property type="match status" value="1"/>
</dbReference>
<accession>F0T8V5</accession>
<evidence type="ECO:0000256" key="4">
    <source>
        <dbReference type="ARBA" id="ARBA00022691"/>
    </source>
</evidence>
<dbReference type="GO" id="GO:0032259">
    <property type="term" value="P:methylation"/>
    <property type="evidence" value="ECO:0007669"/>
    <property type="project" value="UniProtKB-KW"/>
</dbReference>
<evidence type="ECO:0000256" key="3">
    <source>
        <dbReference type="ARBA" id="ARBA00022679"/>
    </source>
</evidence>
<proteinExistence type="predicted"/>
<keyword evidence="3" id="KW-0808">Transferase</keyword>
<dbReference type="PANTHER" id="PTHR33841">
    <property type="entry name" value="DNA METHYLTRANSFERASE YEEA-RELATED"/>
    <property type="match status" value="1"/>
</dbReference>
<dbReference type="eggNOG" id="arCOG02636">
    <property type="taxonomic scope" value="Archaea"/>
</dbReference>
<reference evidence="8" key="1">
    <citation type="submission" date="2011-02" db="EMBL/GenBank/DDBJ databases">
        <title>Complete sequence of Methanobacterium sp. AL-21.</title>
        <authorList>
            <consortium name="US DOE Joint Genome Institute"/>
            <person name="Lucas S."/>
            <person name="Copeland A."/>
            <person name="Lapidus A."/>
            <person name="Cheng J.-F."/>
            <person name="Goodwin L."/>
            <person name="Pitluck S."/>
            <person name="Chertkov O."/>
            <person name="Detter J.C."/>
            <person name="Han C."/>
            <person name="Tapia R."/>
            <person name="Land M."/>
            <person name="Hauser L."/>
            <person name="Kyrpides N."/>
            <person name="Ivanova N."/>
            <person name="Mikhailova N."/>
            <person name="Pagani I."/>
            <person name="Cadillo-Quiroz H."/>
            <person name="Imachi H."/>
            <person name="Zinder S."/>
            <person name="Liu W."/>
            <person name="Woyke T."/>
        </authorList>
    </citation>
    <scope>NUCLEOTIDE SEQUENCE [LARGE SCALE GENOMIC DNA]</scope>
    <source>
        <strain evidence="8">AL-21</strain>
    </source>
</reference>
<comment type="catalytic activity">
    <reaction evidence="5">
        <text>a 2'-deoxyadenosine in DNA + S-adenosyl-L-methionine = an N(6)-methyl-2'-deoxyadenosine in DNA + S-adenosyl-L-homocysteine + H(+)</text>
        <dbReference type="Rhea" id="RHEA:15197"/>
        <dbReference type="Rhea" id="RHEA-COMP:12418"/>
        <dbReference type="Rhea" id="RHEA-COMP:12419"/>
        <dbReference type="ChEBI" id="CHEBI:15378"/>
        <dbReference type="ChEBI" id="CHEBI:57856"/>
        <dbReference type="ChEBI" id="CHEBI:59789"/>
        <dbReference type="ChEBI" id="CHEBI:90615"/>
        <dbReference type="ChEBI" id="CHEBI:90616"/>
        <dbReference type="EC" id="2.1.1.72"/>
    </reaction>
</comment>
<dbReference type="RefSeq" id="WP_013645134.1">
    <property type="nucleotide sequence ID" value="NC_015216.1"/>
</dbReference>
<evidence type="ECO:0000256" key="5">
    <source>
        <dbReference type="ARBA" id="ARBA00047942"/>
    </source>
</evidence>
<reference evidence="7 8" key="2">
    <citation type="journal article" date="2014" name="Int. J. Syst. Evol. Microbiol.">
        <title>Methanobacterium paludis sp. nov. and a novel strain of Methanobacterium lacus isolated from northern peatlands.</title>
        <authorList>
            <person name="Cadillo-Quiroz H."/>
            <person name="Brauer S.L."/>
            <person name="Goodson N."/>
            <person name="Yavitt J.B."/>
            <person name="Zinder S.H."/>
        </authorList>
    </citation>
    <scope>NUCLEOTIDE SEQUENCE [LARGE SCALE GENOMIC DNA]</scope>
    <source>
        <strain evidence="7 8">AL-21</strain>
    </source>
</reference>
<dbReference type="EC" id="2.1.1.72" evidence="1"/>